<reference evidence="2" key="1">
    <citation type="submission" date="2020-08" db="EMBL/GenBank/DDBJ databases">
        <title>Genome sequencing and assembly of the red palm weevil Rhynchophorus ferrugineus.</title>
        <authorList>
            <person name="Dias G.B."/>
            <person name="Bergman C.M."/>
            <person name="Manee M."/>
        </authorList>
    </citation>
    <scope>NUCLEOTIDE SEQUENCE</scope>
    <source>
        <strain evidence="2">AA-2017</strain>
        <tissue evidence="2">Whole larva</tissue>
    </source>
</reference>
<dbReference type="OrthoDB" id="10259809at2759"/>
<evidence type="ECO:0000313" key="2">
    <source>
        <dbReference type="EMBL" id="KAF7276327.1"/>
    </source>
</evidence>
<comment type="caution">
    <text evidence="2">The sequence shown here is derived from an EMBL/GenBank/DDBJ whole genome shotgun (WGS) entry which is preliminary data.</text>
</comment>
<dbReference type="GO" id="GO:0005930">
    <property type="term" value="C:axoneme"/>
    <property type="evidence" value="ECO:0007669"/>
    <property type="project" value="TreeGrafter"/>
</dbReference>
<feature type="domain" description="Bardet-Biedl syndrome 1 N-terminal" evidence="1">
    <location>
        <begin position="7"/>
        <end position="87"/>
    </location>
</feature>
<dbReference type="InterPro" id="IPR032728">
    <property type="entry name" value="BBS1_N"/>
</dbReference>
<dbReference type="GO" id="GO:0061512">
    <property type="term" value="P:protein localization to cilium"/>
    <property type="evidence" value="ECO:0007669"/>
    <property type="project" value="TreeGrafter"/>
</dbReference>
<proteinExistence type="predicted"/>
<dbReference type="GO" id="GO:1905515">
    <property type="term" value="P:non-motile cilium assembly"/>
    <property type="evidence" value="ECO:0007669"/>
    <property type="project" value="InterPro"/>
</dbReference>
<sequence>ELSVSRWLEAHTDRSAGLLTLPRNAVLADISGNGDYHLVITDLKLEKDTKSRLKVYKGTTMIHDQAINNVPNSVISFYTDEISPRIPGNVIIRCPENNVGFCLSTLNNNII</sequence>
<dbReference type="PANTHER" id="PTHR20870">
    <property type="entry name" value="BARDET-BIEDL SYNDROME 1 PROTEIN"/>
    <property type="match status" value="1"/>
</dbReference>
<dbReference type="GO" id="GO:0005113">
    <property type="term" value="F:patched binding"/>
    <property type="evidence" value="ECO:0007669"/>
    <property type="project" value="TreeGrafter"/>
</dbReference>
<gene>
    <name evidence="2" type="ORF">GWI33_010470</name>
</gene>
<dbReference type="GO" id="GO:0034464">
    <property type="term" value="C:BBSome"/>
    <property type="evidence" value="ECO:0007669"/>
    <property type="project" value="InterPro"/>
</dbReference>
<evidence type="ECO:0000259" key="1">
    <source>
        <dbReference type="Pfam" id="PF14779"/>
    </source>
</evidence>
<dbReference type="AlphaFoldDB" id="A0A834ILQ4"/>
<dbReference type="PANTHER" id="PTHR20870:SF0">
    <property type="entry name" value="BARDET-BIEDL SYNDROME 1 PROTEIN"/>
    <property type="match status" value="1"/>
</dbReference>
<evidence type="ECO:0000313" key="3">
    <source>
        <dbReference type="Proteomes" id="UP000625711"/>
    </source>
</evidence>
<protein>
    <recommendedName>
        <fullName evidence="1">Bardet-Biedl syndrome 1 N-terminal domain-containing protein</fullName>
    </recommendedName>
</protein>
<dbReference type="GO" id="GO:0005119">
    <property type="term" value="F:smoothened binding"/>
    <property type="evidence" value="ECO:0007669"/>
    <property type="project" value="TreeGrafter"/>
</dbReference>
<dbReference type="EMBL" id="JAACXV010007378">
    <property type="protein sequence ID" value="KAF7276327.1"/>
    <property type="molecule type" value="Genomic_DNA"/>
</dbReference>
<organism evidence="2 3">
    <name type="scientific">Rhynchophorus ferrugineus</name>
    <name type="common">Red palm weevil</name>
    <name type="synonym">Curculio ferrugineus</name>
    <dbReference type="NCBI Taxonomy" id="354439"/>
    <lineage>
        <taxon>Eukaryota</taxon>
        <taxon>Metazoa</taxon>
        <taxon>Ecdysozoa</taxon>
        <taxon>Arthropoda</taxon>
        <taxon>Hexapoda</taxon>
        <taxon>Insecta</taxon>
        <taxon>Pterygota</taxon>
        <taxon>Neoptera</taxon>
        <taxon>Endopterygota</taxon>
        <taxon>Coleoptera</taxon>
        <taxon>Polyphaga</taxon>
        <taxon>Cucujiformia</taxon>
        <taxon>Curculionidae</taxon>
        <taxon>Dryophthorinae</taxon>
        <taxon>Rhynchophorus</taxon>
    </lineage>
</organism>
<dbReference type="Pfam" id="PF14779">
    <property type="entry name" value="BBS1"/>
    <property type="match status" value="1"/>
</dbReference>
<feature type="non-terminal residue" evidence="2">
    <location>
        <position position="1"/>
    </location>
</feature>
<dbReference type="GO" id="GO:0005813">
    <property type="term" value="C:centrosome"/>
    <property type="evidence" value="ECO:0007669"/>
    <property type="project" value="TreeGrafter"/>
</dbReference>
<keyword evidence="3" id="KW-1185">Reference proteome</keyword>
<accession>A0A834ILQ4</accession>
<dbReference type="InterPro" id="IPR028784">
    <property type="entry name" value="BBS1"/>
</dbReference>
<dbReference type="Proteomes" id="UP000625711">
    <property type="component" value="Unassembled WGS sequence"/>
</dbReference>
<name>A0A834ILQ4_RHYFE</name>